<dbReference type="Pfam" id="PF12819">
    <property type="entry name" value="Malectin_like"/>
    <property type="match status" value="1"/>
</dbReference>
<sequence length="606" mass="68249">MRLPHEYTKFIERQHLLMKSSPAPMAWTRDTPKLSQLRRFHFYTGNIEKAKQLDFRVTTLWAATLLFSLLASTVSSQSSEAFVTLNCGGAAFTDPVTGLEWENDARYIEASDDLREERVLINASVLLEPSTSPVVNAESLKDASVFYPIGSIPRSKFCYNLPIFYYLTLWPRNYLLRATFPSSNLTTKGDNVSLMSTYSMRFYFTVDSTYISTIELQENQPQILELVITAFDKMVYVCLVPLEDRSSMPAISALELRPFEVGMYPRVDSGMLKDSITTYFLTVARLNFGGDIQLRYPVDKYDRIWAPAKIPSGEKQFTSRTNVSRVHVQPYAPMDMPDEVMSTAWVATQKENNVMFELNLTGVRAMRAVPSFYLSLVFYDMLETANNTRFVNIYLDDDVYNRRWTFTTNAPTFKIRANGTSPNPGLVNAAEIYGEFDAVVWRTFQNDSSTLKTFSESAPSLLDTAGDPCLPVPWAWVVCSIETPPRVTQINITSRGVGGNLPTDFGQLDRLTILDLSNNSFRGRVPASLRNVTTLTAMSVVIDFETVYTTSPISCLTKRIHSKIEANVSVVISSIFYVNFRNLGGNELEGELPGFPPLASQNLESL</sequence>
<name>A0A2R6VY24_MARPO</name>
<dbReference type="EMBL" id="KZ773697">
    <property type="protein sequence ID" value="PTQ26505.1"/>
    <property type="molecule type" value="Genomic_DNA"/>
</dbReference>
<dbReference type="PANTHER" id="PTHR45631">
    <property type="entry name" value="OS07G0107800 PROTEIN-RELATED"/>
    <property type="match status" value="1"/>
</dbReference>
<dbReference type="InterPro" id="IPR032675">
    <property type="entry name" value="LRR_dom_sf"/>
</dbReference>
<comment type="subcellular location">
    <subcellularLocation>
        <location evidence="1">Membrane</location>
        <topology evidence="1">Single-pass membrane protein</topology>
    </subcellularLocation>
</comment>
<evidence type="ECO:0000313" key="4">
    <source>
        <dbReference type="Proteomes" id="UP000244005"/>
    </source>
</evidence>
<proteinExistence type="predicted"/>
<protein>
    <recommendedName>
        <fullName evidence="2">Malectin-like domain-containing protein</fullName>
    </recommendedName>
</protein>
<evidence type="ECO:0000259" key="2">
    <source>
        <dbReference type="Pfam" id="PF12819"/>
    </source>
</evidence>
<evidence type="ECO:0000313" key="3">
    <source>
        <dbReference type="EMBL" id="PTQ26505.1"/>
    </source>
</evidence>
<dbReference type="PANTHER" id="PTHR45631:SF68">
    <property type="entry name" value="REPEAT FAMILY PROTEIN, PUTATIVE, EXPRESSED-RELATED"/>
    <property type="match status" value="1"/>
</dbReference>
<organism evidence="3 4">
    <name type="scientific">Marchantia polymorpha</name>
    <name type="common">Common liverwort</name>
    <name type="synonym">Marchantia aquatica</name>
    <dbReference type="NCBI Taxonomy" id="3197"/>
    <lineage>
        <taxon>Eukaryota</taxon>
        <taxon>Viridiplantae</taxon>
        <taxon>Streptophyta</taxon>
        <taxon>Embryophyta</taxon>
        <taxon>Marchantiophyta</taxon>
        <taxon>Marchantiopsida</taxon>
        <taxon>Marchantiidae</taxon>
        <taxon>Marchantiales</taxon>
        <taxon>Marchantiaceae</taxon>
        <taxon>Marchantia</taxon>
    </lineage>
</organism>
<dbReference type="SUPFAM" id="SSF52058">
    <property type="entry name" value="L domain-like"/>
    <property type="match status" value="1"/>
</dbReference>
<dbReference type="AlphaFoldDB" id="A0A2R6VY24"/>
<dbReference type="InterPro" id="IPR024788">
    <property type="entry name" value="Malectin-like_Carb-bd_dom"/>
</dbReference>
<evidence type="ECO:0000256" key="1">
    <source>
        <dbReference type="ARBA" id="ARBA00004167"/>
    </source>
</evidence>
<dbReference type="Gene3D" id="3.80.10.10">
    <property type="entry name" value="Ribonuclease Inhibitor"/>
    <property type="match status" value="1"/>
</dbReference>
<dbReference type="GO" id="GO:0016020">
    <property type="term" value="C:membrane"/>
    <property type="evidence" value="ECO:0007669"/>
    <property type="project" value="UniProtKB-SubCell"/>
</dbReference>
<reference evidence="4" key="1">
    <citation type="journal article" date="2017" name="Cell">
        <title>Insights into land plant evolution garnered from the Marchantia polymorpha genome.</title>
        <authorList>
            <person name="Bowman J.L."/>
            <person name="Kohchi T."/>
            <person name="Yamato K.T."/>
            <person name="Jenkins J."/>
            <person name="Shu S."/>
            <person name="Ishizaki K."/>
            <person name="Yamaoka S."/>
            <person name="Nishihama R."/>
            <person name="Nakamura Y."/>
            <person name="Berger F."/>
            <person name="Adam C."/>
            <person name="Aki S.S."/>
            <person name="Althoff F."/>
            <person name="Araki T."/>
            <person name="Arteaga-Vazquez M.A."/>
            <person name="Balasubrmanian S."/>
            <person name="Barry K."/>
            <person name="Bauer D."/>
            <person name="Boehm C.R."/>
            <person name="Briginshaw L."/>
            <person name="Caballero-Perez J."/>
            <person name="Catarino B."/>
            <person name="Chen F."/>
            <person name="Chiyoda S."/>
            <person name="Chovatia M."/>
            <person name="Davies K.M."/>
            <person name="Delmans M."/>
            <person name="Demura T."/>
            <person name="Dierschke T."/>
            <person name="Dolan L."/>
            <person name="Dorantes-Acosta A.E."/>
            <person name="Eklund D.M."/>
            <person name="Florent S.N."/>
            <person name="Flores-Sandoval E."/>
            <person name="Fujiyama A."/>
            <person name="Fukuzawa H."/>
            <person name="Galik B."/>
            <person name="Grimanelli D."/>
            <person name="Grimwood J."/>
            <person name="Grossniklaus U."/>
            <person name="Hamada T."/>
            <person name="Haseloff J."/>
            <person name="Hetherington A.J."/>
            <person name="Higo A."/>
            <person name="Hirakawa Y."/>
            <person name="Hundley H.N."/>
            <person name="Ikeda Y."/>
            <person name="Inoue K."/>
            <person name="Inoue S.I."/>
            <person name="Ishida S."/>
            <person name="Jia Q."/>
            <person name="Kakita M."/>
            <person name="Kanazawa T."/>
            <person name="Kawai Y."/>
            <person name="Kawashima T."/>
            <person name="Kennedy M."/>
            <person name="Kinose K."/>
            <person name="Kinoshita T."/>
            <person name="Kohara Y."/>
            <person name="Koide E."/>
            <person name="Komatsu K."/>
            <person name="Kopischke S."/>
            <person name="Kubo M."/>
            <person name="Kyozuka J."/>
            <person name="Lagercrantz U."/>
            <person name="Lin S.S."/>
            <person name="Lindquist E."/>
            <person name="Lipzen A.M."/>
            <person name="Lu C.W."/>
            <person name="De Luna E."/>
            <person name="Martienssen R.A."/>
            <person name="Minamino N."/>
            <person name="Mizutani M."/>
            <person name="Mizutani M."/>
            <person name="Mochizuki N."/>
            <person name="Monte I."/>
            <person name="Mosher R."/>
            <person name="Nagasaki H."/>
            <person name="Nakagami H."/>
            <person name="Naramoto S."/>
            <person name="Nishitani K."/>
            <person name="Ohtani M."/>
            <person name="Okamoto T."/>
            <person name="Okumura M."/>
            <person name="Phillips J."/>
            <person name="Pollak B."/>
            <person name="Reinders A."/>
            <person name="Rovekamp M."/>
            <person name="Sano R."/>
            <person name="Sawa S."/>
            <person name="Schmid M.W."/>
            <person name="Shirakawa M."/>
            <person name="Solano R."/>
            <person name="Spunde A."/>
            <person name="Suetsugu N."/>
            <person name="Sugano S."/>
            <person name="Sugiyama A."/>
            <person name="Sun R."/>
            <person name="Suzuki Y."/>
            <person name="Takenaka M."/>
            <person name="Takezawa D."/>
            <person name="Tomogane H."/>
            <person name="Tsuzuki M."/>
            <person name="Ueda T."/>
            <person name="Umeda M."/>
            <person name="Ward J.M."/>
            <person name="Watanabe Y."/>
            <person name="Yazaki K."/>
            <person name="Yokoyama R."/>
            <person name="Yoshitake Y."/>
            <person name="Yotsui I."/>
            <person name="Zachgo S."/>
            <person name="Schmutz J."/>
        </authorList>
    </citation>
    <scope>NUCLEOTIDE SEQUENCE [LARGE SCALE GENOMIC DNA]</scope>
    <source>
        <strain evidence="4">Tak-1</strain>
    </source>
</reference>
<gene>
    <name evidence="3" type="ORF">MARPO_1289s0001</name>
</gene>
<dbReference type="OrthoDB" id="2017114at2759"/>
<dbReference type="Proteomes" id="UP000244005">
    <property type="component" value="Unassembled WGS sequence"/>
</dbReference>
<feature type="domain" description="Malectin-like" evidence="2">
    <location>
        <begin position="85"/>
        <end position="433"/>
    </location>
</feature>
<keyword evidence="4" id="KW-1185">Reference proteome</keyword>
<accession>A0A2R6VY24</accession>